<dbReference type="Pfam" id="PF00937">
    <property type="entry name" value="CoV_nucleocap"/>
    <property type="match status" value="1"/>
</dbReference>
<evidence type="ECO:0000259" key="14">
    <source>
        <dbReference type="PROSITE" id="PS51928"/>
    </source>
</evidence>
<dbReference type="CDD" id="cd21595">
    <property type="entry name" value="CoV_N-CTD"/>
    <property type="match status" value="1"/>
</dbReference>
<feature type="region of interest" description="Disordered" evidence="13">
    <location>
        <begin position="335"/>
        <end position="359"/>
    </location>
</feature>
<evidence type="ECO:0000256" key="9">
    <source>
        <dbReference type="ARBA" id="ARBA00023274"/>
    </source>
</evidence>
<gene>
    <name evidence="16" type="primary">N</name>
</gene>
<keyword evidence="5 10" id="KW-0694">RNA-binding</keyword>
<feature type="region of interest" description="Disordered" evidence="13">
    <location>
        <begin position="199"/>
        <end position="260"/>
    </location>
</feature>
<dbReference type="InterPro" id="IPR044345">
    <property type="entry name" value="N_prot_N_CoV"/>
</dbReference>
<evidence type="ECO:0000256" key="3">
    <source>
        <dbReference type="ARBA" id="ARBA00022765"/>
    </source>
</evidence>
<evidence type="ECO:0000256" key="11">
    <source>
        <dbReference type="PIRSR" id="PIRSR003888-1"/>
    </source>
</evidence>
<evidence type="ECO:0000256" key="4">
    <source>
        <dbReference type="ARBA" id="ARBA00022844"/>
    </source>
</evidence>
<evidence type="ECO:0000256" key="6">
    <source>
        <dbReference type="ARBA" id="ARBA00023015"/>
    </source>
</evidence>
<feature type="domain" description="CoV N NTD" evidence="14">
    <location>
        <begin position="19"/>
        <end position="141"/>
    </location>
</feature>
<keyword evidence="6" id="KW-0805">Transcription regulation</keyword>
<evidence type="ECO:0000313" key="16">
    <source>
        <dbReference type="EMBL" id="ADX59462.1"/>
    </source>
</evidence>
<evidence type="ECO:0000256" key="13">
    <source>
        <dbReference type="SAM" id="MobiDB-lite"/>
    </source>
</evidence>
<feature type="compositionally biased region" description="Polar residues" evidence="13">
    <location>
        <begin position="111"/>
        <end position="125"/>
    </location>
</feature>
<feature type="compositionally biased region" description="Polar residues" evidence="13">
    <location>
        <begin position="223"/>
        <end position="234"/>
    </location>
</feature>
<dbReference type="GO" id="GO:1990904">
    <property type="term" value="C:ribonucleoprotein complex"/>
    <property type="evidence" value="ECO:0007669"/>
    <property type="project" value="UniProtKB-KW"/>
</dbReference>
<dbReference type="PIRSF" id="PIRSF003888">
    <property type="entry name" value="Corona_nucleocap"/>
    <property type="match status" value="1"/>
</dbReference>
<keyword evidence="8" id="KW-0804">Transcription</keyword>
<name>F1DAY7_9ALPC</name>
<evidence type="ECO:0000256" key="8">
    <source>
        <dbReference type="ARBA" id="ARBA00023163"/>
    </source>
</evidence>
<dbReference type="SUPFAM" id="SSF110304">
    <property type="entry name" value="Coronavirus RNA-binding domain"/>
    <property type="match status" value="1"/>
</dbReference>
<keyword evidence="3" id="KW-0013">ADP-ribosylation</keyword>
<dbReference type="InterPro" id="IPR037179">
    <property type="entry name" value="Nucleocapsid_C"/>
</dbReference>
<dbReference type="GO" id="GO:0003723">
    <property type="term" value="F:RNA binding"/>
    <property type="evidence" value="ECO:0007669"/>
    <property type="project" value="UniProtKB-UniRule"/>
</dbReference>
<feature type="compositionally biased region" description="Low complexity" evidence="13">
    <location>
        <begin position="146"/>
        <end position="174"/>
    </location>
</feature>
<dbReference type="EMBL" id="HQ728481">
    <property type="protein sequence ID" value="ADX59462.1"/>
    <property type="molecule type" value="Genomic_RNA"/>
</dbReference>
<evidence type="ECO:0000256" key="2">
    <source>
        <dbReference type="ARBA" id="ARBA00022553"/>
    </source>
</evidence>
<dbReference type="GO" id="GO:0043657">
    <property type="term" value="C:host cell"/>
    <property type="evidence" value="ECO:0007669"/>
    <property type="project" value="UniProtKB-SubCell"/>
</dbReference>
<evidence type="ECO:0000256" key="12">
    <source>
        <dbReference type="PROSITE-ProRule" id="PRU01276"/>
    </source>
</evidence>
<keyword evidence="7 10" id="KW-0543">Viral nucleoprotein</keyword>
<evidence type="ECO:0000256" key="5">
    <source>
        <dbReference type="ARBA" id="ARBA00022884"/>
    </source>
</evidence>
<comment type="function">
    <text evidence="10">Packages the positive strand viral genome RNA into a helical ribonucleocapsid (RNP) and plays a fundamental role during virion assembly through its interactions with the viral genome and membrane protein M. Plays an important role in enhancing the efficiency of subgenomic viral RNA transcription as well as viral replication.</text>
</comment>
<keyword evidence="2 11" id="KW-0597">Phosphoprotein</keyword>
<evidence type="ECO:0000256" key="1">
    <source>
        <dbReference type="ARBA" id="ARBA00004340"/>
    </source>
</evidence>
<comment type="subcellular location">
    <subcellularLocation>
        <location evidence="1">Host cell</location>
    </subcellularLocation>
    <subcellularLocation>
        <location evidence="10">Virion</location>
    </subcellularLocation>
    <text evidence="10">Located inside the virion, complexed with the viral RNA. Probably associates with ER-derived membranes where it participates in viral RNA synthesis and virus budding.</text>
</comment>
<reference evidence="16" key="2">
    <citation type="journal article" date="2012" name="Virus Res.">
        <title>Genomic characterization of seven distinct bat coronaviruses in Kenya.</title>
        <authorList>
            <person name="Tao Y."/>
            <person name="Tang K."/>
            <person name="Shi M."/>
            <person name="Conrardy C."/>
            <person name="Li K.S."/>
            <person name="Lau S.K."/>
            <person name="Anderson L.J."/>
            <person name="Tong S."/>
        </authorList>
    </citation>
    <scope>NUCLEOTIDE SEQUENCE</scope>
    <source>
        <strain evidence="16">BtKY41</strain>
    </source>
</reference>
<evidence type="ECO:0000256" key="10">
    <source>
        <dbReference type="PIRNR" id="PIRNR003888"/>
    </source>
</evidence>
<dbReference type="PROSITE" id="PS51929">
    <property type="entry name" value="COV_N_CTD"/>
    <property type="match status" value="1"/>
</dbReference>
<feature type="compositionally biased region" description="Polar residues" evidence="13">
    <location>
        <begin position="350"/>
        <end position="359"/>
    </location>
</feature>
<dbReference type="InterPro" id="IPR044344">
    <property type="entry name" value="N_prot_C_CoV"/>
</dbReference>
<dbReference type="InterPro" id="IPR037195">
    <property type="entry name" value="Nucleocapsid_N"/>
</dbReference>
<evidence type="ECO:0000256" key="7">
    <source>
        <dbReference type="ARBA" id="ARBA00023086"/>
    </source>
</evidence>
<proteinExistence type="predicted"/>
<dbReference type="CDD" id="cd21554">
    <property type="entry name" value="CoV_N-NTD"/>
    <property type="match status" value="1"/>
</dbReference>
<dbReference type="GO" id="GO:0019013">
    <property type="term" value="C:viral nucleocapsid"/>
    <property type="evidence" value="ECO:0007669"/>
    <property type="project" value="UniProtKB-UniRule"/>
</dbReference>
<accession>F1DAY7</accession>
<sequence length="408" mass="44790">MSNRGAAKVGFNTGRVGRIPYSLFNPVRTTNGEPLWKVLPNNAVPLGNGGKDQQIGYWNQQTRWRMQKGQRKDLPPNWHFYYLGTGPHADVPYRQRTEGVFWVAKEGAKTEPTNLPTRRANQQPQIPKFSGGLPNNLEIVEKDSQSRPNSRSVSRSNSRGPSRSQTPSRNYSRSNSRDDQSSNSQQDLVAAVTAALKSMGISPRNQSGSGSSTPSAPRKKKNVSGTSTPVNSPKNPMDLPEWRRTPTPENPVDKLFGPRGGWKNFGSDEFVKLGVQAPGYAQAASLVPHPAALVFGGNVSVRELKDTYEIQYTYKATVPKSDKNLEVFLQQVDAYKNGSPKPKRERKRQNSGPTPTDNQVAAAVTAIEQNSNAVDNPSTSVAISWGDSAPSIEWENSADVEFVTEVTN</sequence>
<feature type="modified residue" description="Phosphoserine; by host" evidence="11">
    <location>
        <position position="351"/>
    </location>
</feature>
<organism evidence="16">
    <name type="scientific">Chaerephon bat coronavirus/Kenya/KY41/2006</name>
    <dbReference type="NCBI Taxonomy" id="983923"/>
    <lineage>
        <taxon>Viruses</taxon>
        <taxon>Riboviria</taxon>
        <taxon>Orthornavirae</taxon>
        <taxon>Pisuviricota</taxon>
        <taxon>Pisoniviricetes</taxon>
        <taxon>Nidovirales</taxon>
        <taxon>Cornidovirineae</taxon>
        <taxon>Coronaviridae</taxon>
        <taxon>Orthocoronavirinae</taxon>
        <taxon>Alphacoronavirus</taxon>
    </lineage>
</organism>
<dbReference type="InterPro" id="IPR001218">
    <property type="entry name" value="Nucleocap_CoV"/>
</dbReference>
<protein>
    <recommendedName>
        <fullName evidence="10">Nucleoprotein</fullName>
    </recommendedName>
</protein>
<reference evidence="16" key="1">
    <citation type="journal article" date="2009" name="Emerg. Infect. Dis.">
        <title>Detection of novel SARS-like and other coronaviruses in bats from Kenya.</title>
        <authorList>
            <person name="Tong S."/>
            <person name="Conrardy C."/>
            <person name="Ruone S."/>
            <person name="Kuzmin I.V."/>
            <person name="Guo X."/>
            <person name="Tao Y."/>
            <person name="Niezgoda M."/>
            <person name="Haynes L."/>
            <person name="Agwanda B."/>
            <person name="Breiman R.F."/>
            <person name="Anderson L.J."/>
            <person name="Rupprecht C.E."/>
        </authorList>
    </citation>
    <scope>NUCLEOTIDE SEQUENCE</scope>
    <source>
        <strain evidence="16">BtKY41</strain>
    </source>
</reference>
<evidence type="ECO:0000259" key="15">
    <source>
        <dbReference type="PROSITE" id="PS51929"/>
    </source>
</evidence>
<dbReference type="SUPFAM" id="SSF103068">
    <property type="entry name" value="Nucleocapsid protein dimerization domain"/>
    <property type="match status" value="1"/>
</dbReference>
<dbReference type="PROSITE" id="PS51928">
    <property type="entry name" value="COV_N_NTD"/>
    <property type="match status" value="1"/>
</dbReference>
<keyword evidence="4 10" id="KW-0946">Virion</keyword>
<keyword evidence="9 12" id="KW-0687">Ribonucleoprotein</keyword>
<feature type="region of interest" description="Disordered" evidence="13">
    <location>
        <begin position="111"/>
        <end position="186"/>
    </location>
</feature>
<feature type="domain" description="CoV N CTD" evidence="15">
    <location>
        <begin position="229"/>
        <end position="343"/>
    </location>
</feature>
<feature type="compositionally biased region" description="Polar residues" evidence="13">
    <location>
        <begin position="203"/>
        <end position="215"/>
    </location>
</feature>